<keyword evidence="2" id="KW-1185">Reference proteome</keyword>
<sequence length="198" mass="22099">MKLTVKTLRGSHFDIQVHPNDTEPLLCSELSNTVSKTMPLATCRPVSPRRHHHQSLLQGRATSTLSFTNRFDESYVSSTTSSLRYYYPEPSSFLGLCPSSFASGIDALPVGAKISFRRPVTLDLLFPIKAKPPLGYVDPSLIQGRESSPLSFPNRFNESYVGSVTSSSRYYYLEFFSFLAPSSPSADGINEKNFRWLS</sequence>
<comment type="caution">
    <text evidence="1">The sequence shown here is derived from an EMBL/GenBank/DDBJ whole genome shotgun (WGS) entry which is preliminary data.</text>
</comment>
<accession>A0ABR2MY09</accession>
<evidence type="ECO:0000313" key="2">
    <source>
        <dbReference type="Proteomes" id="UP001412067"/>
    </source>
</evidence>
<gene>
    <name evidence="1" type="ORF">KSP40_PGU022518</name>
</gene>
<protein>
    <submittedName>
        <fullName evidence="1">Uncharacterized protein</fullName>
    </submittedName>
</protein>
<reference evidence="1 2" key="1">
    <citation type="journal article" date="2022" name="Nat. Plants">
        <title>Genomes of leafy and leafless Platanthera orchids illuminate the evolution of mycoheterotrophy.</title>
        <authorList>
            <person name="Li M.H."/>
            <person name="Liu K.W."/>
            <person name="Li Z."/>
            <person name="Lu H.C."/>
            <person name="Ye Q.L."/>
            <person name="Zhang D."/>
            <person name="Wang J.Y."/>
            <person name="Li Y.F."/>
            <person name="Zhong Z.M."/>
            <person name="Liu X."/>
            <person name="Yu X."/>
            <person name="Liu D.K."/>
            <person name="Tu X.D."/>
            <person name="Liu B."/>
            <person name="Hao Y."/>
            <person name="Liao X.Y."/>
            <person name="Jiang Y.T."/>
            <person name="Sun W.H."/>
            <person name="Chen J."/>
            <person name="Chen Y.Q."/>
            <person name="Ai Y."/>
            <person name="Zhai J.W."/>
            <person name="Wu S.S."/>
            <person name="Zhou Z."/>
            <person name="Hsiao Y.Y."/>
            <person name="Wu W.L."/>
            <person name="Chen Y.Y."/>
            <person name="Lin Y.F."/>
            <person name="Hsu J.L."/>
            <person name="Li C.Y."/>
            <person name="Wang Z.W."/>
            <person name="Zhao X."/>
            <person name="Zhong W.Y."/>
            <person name="Ma X.K."/>
            <person name="Ma L."/>
            <person name="Huang J."/>
            <person name="Chen G.Z."/>
            <person name="Huang M.Z."/>
            <person name="Huang L."/>
            <person name="Peng D.H."/>
            <person name="Luo Y.B."/>
            <person name="Zou S.Q."/>
            <person name="Chen S.P."/>
            <person name="Lan S."/>
            <person name="Tsai W.C."/>
            <person name="Van de Peer Y."/>
            <person name="Liu Z.J."/>
        </authorList>
    </citation>
    <scope>NUCLEOTIDE SEQUENCE [LARGE SCALE GENOMIC DNA]</scope>
    <source>
        <strain evidence="1">Lor288</strain>
    </source>
</reference>
<dbReference type="Proteomes" id="UP001412067">
    <property type="component" value="Unassembled WGS sequence"/>
</dbReference>
<name>A0ABR2MY09_9ASPA</name>
<evidence type="ECO:0000313" key="1">
    <source>
        <dbReference type="EMBL" id="KAK8968574.1"/>
    </source>
</evidence>
<dbReference type="EMBL" id="JBBWWR010000004">
    <property type="protein sequence ID" value="KAK8968574.1"/>
    <property type="molecule type" value="Genomic_DNA"/>
</dbReference>
<proteinExistence type="predicted"/>
<organism evidence="1 2">
    <name type="scientific">Platanthera guangdongensis</name>
    <dbReference type="NCBI Taxonomy" id="2320717"/>
    <lineage>
        <taxon>Eukaryota</taxon>
        <taxon>Viridiplantae</taxon>
        <taxon>Streptophyta</taxon>
        <taxon>Embryophyta</taxon>
        <taxon>Tracheophyta</taxon>
        <taxon>Spermatophyta</taxon>
        <taxon>Magnoliopsida</taxon>
        <taxon>Liliopsida</taxon>
        <taxon>Asparagales</taxon>
        <taxon>Orchidaceae</taxon>
        <taxon>Orchidoideae</taxon>
        <taxon>Orchideae</taxon>
        <taxon>Orchidinae</taxon>
        <taxon>Platanthera</taxon>
    </lineage>
</organism>